<keyword evidence="3" id="KW-1185">Reference proteome</keyword>
<dbReference type="InterPro" id="IPR036081">
    <property type="entry name" value="Translin_sf"/>
</dbReference>
<comment type="caution">
    <text evidence="2">The sequence shown here is derived from an EMBL/GenBank/DDBJ whole genome shotgun (WGS) entry which is preliminary data.</text>
</comment>
<evidence type="ECO:0000313" key="2">
    <source>
        <dbReference type="EMBL" id="KAH8009006.1"/>
    </source>
</evidence>
<dbReference type="Pfam" id="PF01997">
    <property type="entry name" value="Translin"/>
    <property type="match status" value="1"/>
</dbReference>
<proteinExistence type="predicted"/>
<dbReference type="GO" id="GO:0046872">
    <property type="term" value="F:metal ion binding"/>
    <property type="evidence" value="ECO:0007669"/>
    <property type="project" value="UniProtKB-KW"/>
</dbReference>
<dbReference type="VEuPathDB" id="VectorBase:LOC119168271"/>
<name>A0A9J6D469_RHIMP</name>
<gene>
    <name evidence="2" type="ORF">HPB51_008936</name>
</gene>
<dbReference type="AlphaFoldDB" id="A0A9J6D469"/>
<organism evidence="2 3">
    <name type="scientific">Rhipicephalus microplus</name>
    <name type="common">Cattle tick</name>
    <name type="synonym">Boophilus microplus</name>
    <dbReference type="NCBI Taxonomy" id="6941"/>
    <lineage>
        <taxon>Eukaryota</taxon>
        <taxon>Metazoa</taxon>
        <taxon>Ecdysozoa</taxon>
        <taxon>Arthropoda</taxon>
        <taxon>Chelicerata</taxon>
        <taxon>Arachnida</taxon>
        <taxon>Acari</taxon>
        <taxon>Parasitiformes</taxon>
        <taxon>Ixodida</taxon>
        <taxon>Ixodoidea</taxon>
        <taxon>Ixodidae</taxon>
        <taxon>Rhipicephalinae</taxon>
        <taxon>Rhipicephalus</taxon>
        <taxon>Boophilus</taxon>
    </lineage>
</organism>
<evidence type="ECO:0000313" key="3">
    <source>
        <dbReference type="Proteomes" id="UP000821866"/>
    </source>
</evidence>
<keyword evidence="1" id="KW-0479">Metal-binding</keyword>
<dbReference type="InterPro" id="IPR002848">
    <property type="entry name" value="Translin_fam"/>
</dbReference>
<feature type="binding site" evidence="1">
    <location>
        <position position="92"/>
    </location>
    <ligand>
        <name>Mg(2+)</name>
        <dbReference type="ChEBI" id="CHEBI:18420"/>
    </ligand>
</feature>
<dbReference type="Gene3D" id="1.20.58.200">
    <property type="entry name" value="Translin, domain 2"/>
    <property type="match status" value="1"/>
</dbReference>
<dbReference type="SUPFAM" id="SSF74784">
    <property type="entry name" value="Translin"/>
    <property type="match status" value="1"/>
</dbReference>
<dbReference type="GO" id="GO:0043565">
    <property type="term" value="F:sequence-specific DNA binding"/>
    <property type="evidence" value="ECO:0007669"/>
    <property type="project" value="InterPro"/>
</dbReference>
<evidence type="ECO:0000256" key="1">
    <source>
        <dbReference type="PIRSR" id="PIRSR602848-1"/>
    </source>
</evidence>
<accession>A0A9J6D469</accession>
<keyword evidence="1" id="KW-0460">Magnesium</keyword>
<dbReference type="Proteomes" id="UP000821866">
    <property type="component" value="Chromosome 9"/>
</dbReference>
<dbReference type="EMBL" id="JABSTU010000011">
    <property type="protein sequence ID" value="KAH8009006.1"/>
    <property type="molecule type" value="Genomic_DNA"/>
</dbReference>
<reference evidence="2" key="1">
    <citation type="journal article" date="2020" name="Cell">
        <title>Large-Scale Comparative Analyses of Tick Genomes Elucidate Their Genetic Diversity and Vector Capacities.</title>
        <authorList>
            <consortium name="Tick Genome and Microbiome Consortium (TIGMIC)"/>
            <person name="Jia N."/>
            <person name="Wang J."/>
            <person name="Shi W."/>
            <person name="Du L."/>
            <person name="Sun Y."/>
            <person name="Zhan W."/>
            <person name="Jiang J.F."/>
            <person name="Wang Q."/>
            <person name="Zhang B."/>
            <person name="Ji P."/>
            <person name="Bell-Sakyi L."/>
            <person name="Cui X.M."/>
            <person name="Yuan T.T."/>
            <person name="Jiang B.G."/>
            <person name="Yang W.F."/>
            <person name="Lam T.T."/>
            <person name="Chang Q.C."/>
            <person name="Ding S.J."/>
            <person name="Wang X.J."/>
            <person name="Zhu J.G."/>
            <person name="Ruan X.D."/>
            <person name="Zhao L."/>
            <person name="Wei J.T."/>
            <person name="Ye R.Z."/>
            <person name="Que T.C."/>
            <person name="Du C.H."/>
            <person name="Zhou Y.H."/>
            <person name="Cheng J.X."/>
            <person name="Dai P.F."/>
            <person name="Guo W.B."/>
            <person name="Han X.H."/>
            <person name="Huang E.J."/>
            <person name="Li L.F."/>
            <person name="Wei W."/>
            <person name="Gao Y.C."/>
            <person name="Liu J.Z."/>
            <person name="Shao H.Z."/>
            <person name="Wang X."/>
            <person name="Wang C.C."/>
            <person name="Yang T.C."/>
            <person name="Huo Q.B."/>
            <person name="Li W."/>
            <person name="Chen H.Y."/>
            <person name="Chen S.E."/>
            <person name="Zhou L.G."/>
            <person name="Ni X.B."/>
            <person name="Tian J.H."/>
            <person name="Sheng Y."/>
            <person name="Liu T."/>
            <person name="Pan Y.S."/>
            <person name="Xia L.Y."/>
            <person name="Li J."/>
            <person name="Zhao F."/>
            <person name="Cao W.C."/>
        </authorList>
    </citation>
    <scope>NUCLEOTIDE SEQUENCE</scope>
    <source>
        <strain evidence="2">Rmic-2018</strain>
    </source>
</reference>
<reference evidence="2" key="2">
    <citation type="submission" date="2021-09" db="EMBL/GenBank/DDBJ databases">
        <authorList>
            <person name="Jia N."/>
            <person name="Wang J."/>
            <person name="Shi W."/>
            <person name="Du L."/>
            <person name="Sun Y."/>
            <person name="Zhan W."/>
            <person name="Jiang J."/>
            <person name="Wang Q."/>
            <person name="Zhang B."/>
            <person name="Ji P."/>
            <person name="Sakyi L.B."/>
            <person name="Cui X."/>
            <person name="Yuan T."/>
            <person name="Jiang B."/>
            <person name="Yang W."/>
            <person name="Lam T.T.-Y."/>
            <person name="Chang Q."/>
            <person name="Ding S."/>
            <person name="Wang X."/>
            <person name="Zhu J."/>
            <person name="Ruan X."/>
            <person name="Zhao L."/>
            <person name="Wei J."/>
            <person name="Que T."/>
            <person name="Du C."/>
            <person name="Cheng J."/>
            <person name="Dai P."/>
            <person name="Han X."/>
            <person name="Huang E."/>
            <person name="Gao Y."/>
            <person name="Liu J."/>
            <person name="Shao H."/>
            <person name="Ye R."/>
            <person name="Li L."/>
            <person name="Wei W."/>
            <person name="Wang X."/>
            <person name="Wang C."/>
            <person name="Huo Q."/>
            <person name="Li W."/>
            <person name="Guo W."/>
            <person name="Chen H."/>
            <person name="Chen S."/>
            <person name="Zhou L."/>
            <person name="Zhou L."/>
            <person name="Ni X."/>
            <person name="Tian J."/>
            <person name="Zhou Y."/>
            <person name="Sheng Y."/>
            <person name="Liu T."/>
            <person name="Pan Y."/>
            <person name="Xia L."/>
            <person name="Li J."/>
            <person name="Zhao F."/>
            <person name="Cao W."/>
        </authorList>
    </citation>
    <scope>NUCLEOTIDE SEQUENCE</scope>
    <source>
        <strain evidence="2">Rmic-2018</strain>
        <tissue evidence="2">Larvae</tissue>
    </source>
</reference>
<sequence>MAAKLEGQDYHQYLRALSFFCYLKDDCLATLGEINSALVFETQVEEPESERAPRTDSTGELSLAKSTECGGYFSLEVTFIDYQYRIADMAGELKRMSVHGLGRGHRETQHDMCRFLRVLYLTVISCSFLPCQSSWRSWPQDIGETRSSLPGDASACLSPARKIAQQ</sequence>
<dbReference type="InterPro" id="IPR016069">
    <property type="entry name" value="Translin_C"/>
</dbReference>
<protein>
    <submittedName>
        <fullName evidence="2">Uncharacterized protein</fullName>
    </submittedName>
</protein>